<evidence type="ECO:0000313" key="1">
    <source>
        <dbReference type="EMBL" id="QCC52224.1"/>
    </source>
</evidence>
<dbReference type="GeneID" id="39848939"/>
<accession>A0A4D6HDP5</accession>
<name>A0A4D6HDP5_9EURY</name>
<reference evidence="1 2" key="1">
    <citation type="journal article" date="2019" name="Nat. Commun.">
        <title>A new type of DNA phosphorothioation-based antiviral system in archaea.</title>
        <authorList>
            <person name="Xiong L."/>
            <person name="Liu S."/>
            <person name="Chen S."/>
            <person name="Xiao Y."/>
            <person name="Zhu B."/>
            <person name="Gao Y."/>
            <person name="Zhang Y."/>
            <person name="Chen B."/>
            <person name="Luo J."/>
            <person name="Deng Z."/>
            <person name="Chen X."/>
            <person name="Wang L."/>
            <person name="Chen S."/>
        </authorList>
    </citation>
    <scope>NUCLEOTIDE SEQUENCE [LARGE SCALE GENOMIC DNA]</scope>
    <source>
        <strain evidence="1 2">CBA1105</strain>
    </source>
</reference>
<dbReference type="PROSITE" id="PS51257">
    <property type="entry name" value="PROKAR_LIPOPROTEIN"/>
    <property type="match status" value="1"/>
</dbReference>
<dbReference type="OrthoDB" id="375806at2157"/>
<proteinExistence type="predicted"/>
<keyword evidence="2" id="KW-1185">Reference proteome</keyword>
<dbReference type="RefSeq" id="WP_049992550.1">
    <property type="nucleotide sequence ID" value="NZ_CP031310.1"/>
</dbReference>
<dbReference type="EMBL" id="CP031310">
    <property type="protein sequence ID" value="QCC52224.1"/>
    <property type="molecule type" value="Genomic_DNA"/>
</dbReference>
<evidence type="ECO:0000313" key="2">
    <source>
        <dbReference type="Proteomes" id="UP000296706"/>
    </source>
</evidence>
<protein>
    <recommendedName>
        <fullName evidence="3">Lipoprotein</fullName>
    </recommendedName>
</protein>
<dbReference type="AlphaFoldDB" id="A0A4D6HDP5"/>
<gene>
    <name evidence="1" type="ORF">DV733_13720</name>
</gene>
<sequence length="175" mass="18756">MSRPALFLACLLLLSGCSGTPSTTDSAPDVSTVNGSIEQPNLPWPFLGHHTWPDIGPSYVVGEPSTAQFEGVVTAYVWNADSQSRTFDVSLSYGPDETIHEESVRLSANETLGLRLGQSGEYVLTVNYGGESGEKRITVDPSDCNTKAHVLWVDRSGEIDDSIVSTSMGCERSGN</sequence>
<evidence type="ECO:0008006" key="3">
    <source>
        <dbReference type="Google" id="ProtNLM"/>
    </source>
</evidence>
<organism evidence="1 2">
    <name type="scientific">Halapricum salinum</name>
    <dbReference type="NCBI Taxonomy" id="1457250"/>
    <lineage>
        <taxon>Archaea</taxon>
        <taxon>Methanobacteriati</taxon>
        <taxon>Methanobacteriota</taxon>
        <taxon>Stenosarchaea group</taxon>
        <taxon>Halobacteria</taxon>
        <taxon>Halobacteriales</taxon>
        <taxon>Haloarculaceae</taxon>
        <taxon>Halapricum</taxon>
    </lineage>
</organism>
<dbReference type="Proteomes" id="UP000296706">
    <property type="component" value="Chromosome"/>
</dbReference>
<dbReference type="KEGG" id="hsn:DV733_13720"/>